<accession>A0AAD9VRQ4</accession>
<evidence type="ECO:0000313" key="3">
    <source>
        <dbReference type="Proteomes" id="UP001258017"/>
    </source>
</evidence>
<sequence length="73" mass="8731">MAPMSRHSHYNAPLYILYVLVSFYSLFRRYDVLPVSVAVLKCRRRRHNEVQQISIFLAKEKSQTPLHRTFSYT</sequence>
<proteinExistence type="predicted"/>
<reference evidence="2" key="2">
    <citation type="journal article" date="2023" name="Commun. Biol.">
        <title>Intrasexual cuticular hydrocarbon dimorphism in a wasp sheds light on hydrocarbon biosynthesis genes in Hymenoptera.</title>
        <authorList>
            <person name="Moris V.C."/>
            <person name="Podsiadlowski L."/>
            <person name="Martin S."/>
            <person name="Oeyen J.P."/>
            <person name="Donath A."/>
            <person name="Petersen M."/>
            <person name="Wilbrandt J."/>
            <person name="Misof B."/>
            <person name="Liedtke D."/>
            <person name="Thamm M."/>
            <person name="Scheiner R."/>
            <person name="Schmitt T."/>
            <person name="Niehuis O."/>
        </authorList>
    </citation>
    <scope>NUCLEOTIDE SEQUENCE</scope>
    <source>
        <strain evidence="2">GBR_01_08_01A</strain>
    </source>
</reference>
<organism evidence="2 3">
    <name type="scientific">Odynerus spinipes</name>
    <dbReference type="NCBI Taxonomy" id="1348599"/>
    <lineage>
        <taxon>Eukaryota</taxon>
        <taxon>Metazoa</taxon>
        <taxon>Ecdysozoa</taxon>
        <taxon>Arthropoda</taxon>
        <taxon>Hexapoda</taxon>
        <taxon>Insecta</taxon>
        <taxon>Pterygota</taxon>
        <taxon>Neoptera</taxon>
        <taxon>Endopterygota</taxon>
        <taxon>Hymenoptera</taxon>
        <taxon>Apocrita</taxon>
        <taxon>Aculeata</taxon>
        <taxon>Vespoidea</taxon>
        <taxon>Vespidae</taxon>
        <taxon>Eumeninae</taxon>
        <taxon>Odynerus</taxon>
    </lineage>
</organism>
<gene>
    <name evidence="2" type="ORF">KPH14_006747</name>
</gene>
<feature type="transmembrane region" description="Helical" evidence="1">
    <location>
        <begin position="12"/>
        <end position="30"/>
    </location>
</feature>
<keyword evidence="1" id="KW-0472">Membrane</keyword>
<keyword evidence="1" id="KW-0812">Transmembrane</keyword>
<evidence type="ECO:0000256" key="1">
    <source>
        <dbReference type="SAM" id="Phobius"/>
    </source>
</evidence>
<evidence type="ECO:0000313" key="2">
    <source>
        <dbReference type="EMBL" id="KAK2584359.1"/>
    </source>
</evidence>
<dbReference type="Proteomes" id="UP001258017">
    <property type="component" value="Unassembled WGS sequence"/>
</dbReference>
<protein>
    <submittedName>
        <fullName evidence="2">Uncharacterized protein</fullName>
    </submittedName>
</protein>
<keyword evidence="3" id="KW-1185">Reference proteome</keyword>
<reference evidence="2" key="1">
    <citation type="submission" date="2021-08" db="EMBL/GenBank/DDBJ databases">
        <authorList>
            <person name="Misof B."/>
            <person name="Oliver O."/>
            <person name="Podsiadlowski L."/>
            <person name="Donath A."/>
            <person name="Peters R."/>
            <person name="Mayer C."/>
            <person name="Rust J."/>
            <person name="Gunkel S."/>
            <person name="Lesny P."/>
            <person name="Martin S."/>
            <person name="Oeyen J.P."/>
            <person name="Petersen M."/>
            <person name="Panagiotis P."/>
            <person name="Wilbrandt J."/>
            <person name="Tanja T."/>
        </authorList>
    </citation>
    <scope>NUCLEOTIDE SEQUENCE</scope>
    <source>
        <strain evidence="2">GBR_01_08_01A</strain>
        <tissue evidence="2">Thorax + abdomen</tissue>
    </source>
</reference>
<dbReference type="EMBL" id="JAIFRP010000026">
    <property type="protein sequence ID" value="KAK2584359.1"/>
    <property type="molecule type" value="Genomic_DNA"/>
</dbReference>
<comment type="caution">
    <text evidence="2">The sequence shown here is derived from an EMBL/GenBank/DDBJ whole genome shotgun (WGS) entry which is preliminary data.</text>
</comment>
<dbReference type="AlphaFoldDB" id="A0AAD9VRQ4"/>
<keyword evidence="1" id="KW-1133">Transmembrane helix</keyword>
<name>A0AAD9VRQ4_9HYME</name>